<dbReference type="AlphaFoldDB" id="A0A173MG74"/>
<evidence type="ECO:0000313" key="2">
    <source>
        <dbReference type="EMBL" id="SIT26933.1"/>
    </source>
</evidence>
<accession>A0A173MG74</accession>
<protein>
    <recommendedName>
        <fullName evidence="4">Signal transducing protein</fullName>
    </recommendedName>
</protein>
<keyword evidence="1" id="KW-0812">Transmembrane</keyword>
<keyword evidence="3" id="KW-1185">Reference proteome</keyword>
<keyword evidence="1" id="KW-1133">Transmembrane helix</keyword>
<dbReference type="KEGG" id="fln:FLA_2449"/>
<evidence type="ECO:0008006" key="4">
    <source>
        <dbReference type="Google" id="ProtNLM"/>
    </source>
</evidence>
<dbReference type="EMBL" id="FTOR01000007">
    <property type="protein sequence ID" value="SIT26933.1"/>
    <property type="molecule type" value="Genomic_DNA"/>
</dbReference>
<sequence>MQSDYLLFQKFTDLETAEDFATELRANDISYHLIDHNNATNVKVEGYNTIQIAIELNIAEHDFPRAQQVLDRYYEESIKKIDPSYYLFEFSTEELKDIIAKPFEWGRLDYYLARHLLKQKGIEVTDEEVQQIKAERLQEMSKIEKVSQGKIVAGYLFAVLLPLAGLFIGFTIYYNRKLLPTGERFYLHTEDDRKNGQRILQLGVVCTLVHVAATLYYIANR</sequence>
<organism evidence="2 3">
    <name type="scientific">Filimonas lacunae</name>
    <dbReference type="NCBI Taxonomy" id="477680"/>
    <lineage>
        <taxon>Bacteria</taxon>
        <taxon>Pseudomonadati</taxon>
        <taxon>Bacteroidota</taxon>
        <taxon>Chitinophagia</taxon>
        <taxon>Chitinophagales</taxon>
        <taxon>Chitinophagaceae</taxon>
        <taxon>Filimonas</taxon>
    </lineage>
</organism>
<name>A0A173MG74_9BACT</name>
<feature type="transmembrane region" description="Helical" evidence="1">
    <location>
        <begin position="199"/>
        <end position="219"/>
    </location>
</feature>
<proteinExistence type="predicted"/>
<evidence type="ECO:0000313" key="3">
    <source>
        <dbReference type="Proteomes" id="UP000186917"/>
    </source>
</evidence>
<feature type="transmembrane region" description="Helical" evidence="1">
    <location>
        <begin position="152"/>
        <end position="174"/>
    </location>
</feature>
<evidence type="ECO:0000256" key="1">
    <source>
        <dbReference type="SAM" id="Phobius"/>
    </source>
</evidence>
<dbReference type="Proteomes" id="UP000186917">
    <property type="component" value="Unassembled WGS sequence"/>
</dbReference>
<reference evidence="3" key="1">
    <citation type="submission" date="2017-01" db="EMBL/GenBank/DDBJ databases">
        <authorList>
            <person name="Varghese N."/>
            <person name="Submissions S."/>
        </authorList>
    </citation>
    <scope>NUCLEOTIDE SEQUENCE [LARGE SCALE GENOMIC DNA]</scope>
    <source>
        <strain evidence="3">DSM 21054</strain>
    </source>
</reference>
<dbReference type="RefSeq" id="WP_076380690.1">
    <property type="nucleotide sequence ID" value="NZ_AP017422.1"/>
</dbReference>
<gene>
    <name evidence="2" type="ORF">SAMN05421788_10789</name>
</gene>
<keyword evidence="1" id="KW-0472">Membrane</keyword>
<dbReference type="OrthoDB" id="9814194at2"/>